<evidence type="ECO:0000259" key="3">
    <source>
        <dbReference type="Pfam" id="PF02563"/>
    </source>
</evidence>
<keyword evidence="1" id="KW-0732">Signal</keyword>
<name>A0A364XTJ5_9BACT</name>
<dbReference type="PANTHER" id="PTHR33619:SF3">
    <property type="entry name" value="POLYSACCHARIDE EXPORT PROTEIN GFCE-RELATED"/>
    <property type="match status" value="1"/>
</dbReference>
<dbReference type="AlphaFoldDB" id="A0A364XTJ5"/>
<dbReference type="InterPro" id="IPR049712">
    <property type="entry name" value="Poly_export"/>
</dbReference>
<evidence type="ECO:0000313" key="4">
    <source>
        <dbReference type="EMBL" id="RAV97679.1"/>
    </source>
</evidence>
<keyword evidence="5" id="KW-1185">Reference proteome</keyword>
<evidence type="ECO:0000256" key="1">
    <source>
        <dbReference type="ARBA" id="ARBA00022729"/>
    </source>
</evidence>
<keyword evidence="2" id="KW-1133">Transmembrane helix</keyword>
<dbReference type="GO" id="GO:0015159">
    <property type="term" value="F:polysaccharide transmembrane transporter activity"/>
    <property type="evidence" value="ECO:0007669"/>
    <property type="project" value="InterPro"/>
</dbReference>
<dbReference type="PANTHER" id="PTHR33619">
    <property type="entry name" value="POLYSACCHARIDE EXPORT PROTEIN GFCE-RELATED"/>
    <property type="match status" value="1"/>
</dbReference>
<organism evidence="4 5">
    <name type="scientific">Pseudochryseolinea flava</name>
    <dbReference type="NCBI Taxonomy" id="2059302"/>
    <lineage>
        <taxon>Bacteria</taxon>
        <taxon>Pseudomonadati</taxon>
        <taxon>Bacteroidota</taxon>
        <taxon>Cytophagia</taxon>
        <taxon>Cytophagales</taxon>
        <taxon>Fulvivirgaceae</taxon>
        <taxon>Pseudochryseolinea</taxon>
    </lineage>
</organism>
<dbReference type="OrthoDB" id="1466931at2"/>
<reference evidence="4 5" key="1">
    <citation type="submission" date="2018-06" db="EMBL/GenBank/DDBJ databases">
        <title>Chryseolinea flavus sp. nov., a member of the phylum Bacteroidetes isolated from soil.</title>
        <authorList>
            <person name="Li Y."/>
            <person name="Wang J."/>
        </authorList>
    </citation>
    <scope>NUCLEOTIDE SEQUENCE [LARGE SCALE GENOMIC DNA]</scope>
    <source>
        <strain evidence="4 5">SDU1-6</strain>
    </source>
</reference>
<dbReference type="Pfam" id="PF02563">
    <property type="entry name" value="Poly_export"/>
    <property type="match status" value="1"/>
</dbReference>
<feature type="domain" description="Polysaccharide export protein N-terminal" evidence="3">
    <location>
        <begin position="28"/>
        <end position="119"/>
    </location>
</feature>
<evidence type="ECO:0000256" key="2">
    <source>
        <dbReference type="SAM" id="Phobius"/>
    </source>
</evidence>
<accession>A0A364XTJ5</accession>
<keyword evidence="2" id="KW-0812">Transmembrane</keyword>
<proteinExistence type="predicted"/>
<keyword evidence="2" id="KW-0472">Membrane</keyword>
<gene>
    <name evidence="4" type="ORF">DQQ10_27210</name>
</gene>
<dbReference type="Gene3D" id="3.30.1950.10">
    <property type="entry name" value="wza like domain"/>
    <property type="match status" value="1"/>
</dbReference>
<dbReference type="Proteomes" id="UP000251889">
    <property type="component" value="Unassembled WGS sequence"/>
</dbReference>
<dbReference type="InterPro" id="IPR003715">
    <property type="entry name" value="Poly_export_N"/>
</dbReference>
<comment type="caution">
    <text evidence="4">The sequence shown here is derived from an EMBL/GenBank/DDBJ whole genome shotgun (WGS) entry which is preliminary data.</text>
</comment>
<protein>
    <submittedName>
        <fullName evidence="4">Polysaccharide export protein EpsE</fullName>
    </submittedName>
</protein>
<dbReference type="Gene3D" id="3.10.560.10">
    <property type="entry name" value="Outer membrane lipoprotein wza domain like"/>
    <property type="match status" value="1"/>
</dbReference>
<sequence length="235" mass="26239">MLASCASYKQNIMFTVKEGQALKGKVNAVEKNYVIQKNDLLQLQVYTNKGEKLIDPQAIISKDAPVTTVEQQPTYLVQTTGLVKFPMIDSIMLESLTINEAEKLLQQAYLKYYQDPFVVLKYANKRVVVLGAPGGQVIPLTNENIRVTEILALAKGINNDGRANNIRILRGDKVLLSDFSTFEGYQTTNYLVESGDIIYVEPIRRPFVEAMRDYAPAISVVTTFTTLIVVIIGLK</sequence>
<evidence type="ECO:0000313" key="5">
    <source>
        <dbReference type="Proteomes" id="UP000251889"/>
    </source>
</evidence>
<dbReference type="EMBL" id="QMFY01000030">
    <property type="protein sequence ID" value="RAV97679.1"/>
    <property type="molecule type" value="Genomic_DNA"/>
</dbReference>
<feature type="transmembrane region" description="Helical" evidence="2">
    <location>
        <begin position="214"/>
        <end position="234"/>
    </location>
</feature>